<keyword evidence="1" id="KW-1133">Transmembrane helix</keyword>
<reference evidence="2 3" key="1">
    <citation type="journal article" date="2015" name="Nature">
        <title>rRNA introns, odd ribosomes, and small enigmatic genomes across a large radiation of phyla.</title>
        <authorList>
            <person name="Brown C.T."/>
            <person name="Hug L.A."/>
            <person name="Thomas B.C."/>
            <person name="Sharon I."/>
            <person name="Castelle C.J."/>
            <person name="Singh A."/>
            <person name="Wilkins M.J."/>
            <person name="Williams K.H."/>
            <person name="Banfield J.F."/>
        </authorList>
    </citation>
    <scope>NUCLEOTIDE SEQUENCE [LARGE SCALE GENOMIC DNA]</scope>
</reference>
<sequence length="205" mass="23092">MDLTAQCKLKNRKHKVYIYFLMVVLAFDYVLFPLPILAKEEAVDQIFTPFAVETAGAQVTEKEAIATPVSDEQCFDDQCSIVFGNKKAKIKEKEGNSVKKPKSSGKGMGYHPMTAYTSEVAQTDSSPCITANGFNVCKHGVEDTIAANFLKFGTKVKIPELFGDRVFVVRDRMNKRYPDRVDVWMKNKPDAMKFGVRYAKIEVIE</sequence>
<accession>A0A0G0SGX0</accession>
<feature type="transmembrane region" description="Helical" evidence="1">
    <location>
        <begin position="16"/>
        <end position="38"/>
    </location>
</feature>
<evidence type="ECO:0000256" key="1">
    <source>
        <dbReference type="SAM" id="Phobius"/>
    </source>
</evidence>
<evidence type="ECO:0008006" key="4">
    <source>
        <dbReference type="Google" id="ProtNLM"/>
    </source>
</evidence>
<dbReference type="EMBL" id="LBXO01000001">
    <property type="protein sequence ID" value="KKR33950.1"/>
    <property type="molecule type" value="Genomic_DNA"/>
</dbReference>
<evidence type="ECO:0000313" key="2">
    <source>
        <dbReference type="EMBL" id="KKR33950.1"/>
    </source>
</evidence>
<organism evidence="2 3">
    <name type="scientific">Candidatus Falkowbacteria bacterium GW2011_GWF2_39_8</name>
    <dbReference type="NCBI Taxonomy" id="1618642"/>
    <lineage>
        <taxon>Bacteria</taxon>
        <taxon>Candidatus Falkowiibacteriota</taxon>
    </lineage>
</organism>
<name>A0A0G0SGX0_9BACT</name>
<dbReference type="CDD" id="cd22784">
    <property type="entry name" value="DPBB_MltA_YuiC-like"/>
    <property type="match status" value="1"/>
</dbReference>
<dbReference type="AlphaFoldDB" id="A0A0G0SGX0"/>
<keyword evidence="1" id="KW-0472">Membrane</keyword>
<evidence type="ECO:0000313" key="3">
    <source>
        <dbReference type="Proteomes" id="UP000034137"/>
    </source>
</evidence>
<protein>
    <recommendedName>
        <fullName evidence="4">3D domain-containing protein</fullName>
    </recommendedName>
</protein>
<keyword evidence="1" id="KW-0812">Transmembrane</keyword>
<comment type="caution">
    <text evidence="2">The sequence shown here is derived from an EMBL/GenBank/DDBJ whole genome shotgun (WGS) entry which is preliminary data.</text>
</comment>
<proteinExistence type="predicted"/>
<gene>
    <name evidence="2" type="ORF">UT64_C0001G0024</name>
</gene>
<dbReference type="Proteomes" id="UP000034137">
    <property type="component" value="Unassembled WGS sequence"/>
</dbReference>